<dbReference type="AlphaFoldDB" id="A0A1G1Y2J1"/>
<dbReference type="InterPro" id="IPR038116">
    <property type="entry name" value="TrpR-like_sf"/>
</dbReference>
<dbReference type="GO" id="GO:0003700">
    <property type="term" value="F:DNA-binding transcription factor activity"/>
    <property type="evidence" value="ECO:0007669"/>
    <property type="project" value="InterPro"/>
</dbReference>
<dbReference type="Gene3D" id="1.10.1270.10">
    <property type="entry name" value="TrpR-like"/>
    <property type="match status" value="1"/>
</dbReference>
<dbReference type="SUPFAM" id="SSF48295">
    <property type="entry name" value="TrpR-like"/>
    <property type="match status" value="1"/>
</dbReference>
<dbReference type="PANTHER" id="PTHR40080:SF1">
    <property type="entry name" value="TRPR-LIKE PROTEIN YERC_YECD"/>
    <property type="match status" value="1"/>
</dbReference>
<evidence type="ECO:0008006" key="3">
    <source>
        <dbReference type="Google" id="ProtNLM"/>
    </source>
</evidence>
<proteinExistence type="predicted"/>
<dbReference type="InterPro" id="IPR013368">
    <property type="entry name" value="YecD_YerC"/>
</dbReference>
<name>A0A1G1Y2J1_9BACT</name>
<dbReference type="Proteomes" id="UP000178240">
    <property type="component" value="Unassembled WGS sequence"/>
</dbReference>
<dbReference type="STRING" id="1797535.A2744_03865"/>
<dbReference type="InterPro" id="IPR000831">
    <property type="entry name" value="Trp_repress"/>
</dbReference>
<dbReference type="EMBL" id="MHIE01000003">
    <property type="protein sequence ID" value="OGY46555.1"/>
    <property type="molecule type" value="Genomic_DNA"/>
</dbReference>
<reference evidence="1 2" key="1">
    <citation type="journal article" date="2016" name="Nat. Commun.">
        <title>Thousands of microbial genomes shed light on interconnected biogeochemical processes in an aquifer system.</title>
        <authorList>
            <person name="Anantharaman K."/>
            <person name="Brown C.T."/>
            <person name="Hug L.A."/>
            <person name="Sharon I."/>
            <person name="Castelle C.J."/>
            <person name="Probst A.J."/>
            <person name="Thomas B.C."/>
            <person name="Singh A."/>
            <person name="Wilkins M.J."/>
            <person name="Karaoz U."/>
            <person name="Brodie E.L."/>
            <person name="Williams K.H."/>
            <person name="Hubbard S.S."/>
            <person name="Banfield J.F."/>
        </authorList>
    </citation>
    <scope>NUCLEOTIDE SEQUENCE [LARGE SCALE GENOMIC DNA]</scope>
</reference>
<protein>
    <recommendedName>
        <fullName evidence="3">TrpR, YerC/YecD</fullName>
    </recommendedName>
</protein>
<dbReference type="Pfam" id="PF01371">
    <property type="entry name" value="Trp_repressor"/>
    <property type="match status" value="1"/>
</dbReference>
<dbReference type="GO" id="GO:0043565">
    <property type="term" value="F:sequence-specific DNA binding"/>
    <property type="evidence" value="ECO:0007669"/>
    <property type="project" value="InterPro"/>
</dbReference>
<dbReference type="InterPro" id="IPR010921">
    <property type="entry name" value="Trp_repressor/repl_initiator"/>
</dbReference>
<sequence length="95" mass="10969">MTSDHSWNNQQTKQLFSAILKLKNTKETAAFFRDLCTLEELAEMAKRWQAVKMIQKGQPYRQIAKKTGLSTATITRVAQWLNHGMGGYKLVLRRI</sequence>
<dbReference type="PIRSF" id="PIRSF012508">
    <property type="entry name" value="YerC"/>
    <property type="match status" value="1"/>
</dbReference>
<comment type="caution">
    <text evidence="1">The sequence shown here is derived from an EMBL/GenBank/DDBJ whole genome shotgun (WGS) entry which is preliminary data.</text>
</comment>
<gene>
    <name evidence="1" type="ORF">A2744_03865</name>
</gene>
<evidence type="ECO:0000313" key="2">
    <source>
        <dbReference type="Proteomes" id="UP000178240"/>
    </source>
</evidence>
<dbReference type="NCBIfam" id="TIGR02531">
    <property type="entry name" value="yecD_yerC"/>
    <property type="match status" value="1"/>
</dbReference>
<evidence type="ECO:0000313" key="1">
    <source>
        <dbReference type="EMBL" id="OGY46555.1"/>
    </source>
</evidence>
<accession>A0A1G1Y2J1</accession>
<dbReference type="PANTHER" id="PTHR40080">
    <property type="entry name" value="LMO1763 PROTEIN"/>
    <property type="match status" value="1"/>
</dbReference>
<organism evidence="1 2">
    <name type="scientific">Candidatus Buchananbacteria bacterium RIFCSPHIGHO2_01_FULL_44_11</name>
    <dbReference type="NCBI Taxonomy" id="1797535"/>
    <lineage>
        <taxon>Bacteria</taxon>
        <taxon>Candidatus Buchananiibacteriota</taxon>
    </lineage>
</organism>